<dbReference type="AlphaFoldDB" id="A0AAP0RRI7"/>
<evidence type="ECO:0000256" key="1">
    <source>
        <dbReference type="SAM" id="MobiDB-lite"/>
    </source>
</evidence>
<keyword evidence="3" id="KW-1185">Reference proteome</keyword>
<accession>A0AAP0RRI7</accession>
<dbReference type="Proteomes" id="UP001415857">
    <property type="component" value="Unassembled WGS sequence"/>
</dbReference>
<feature type="region of interest" description="Disordered" evidence="1">
    <location>
        <begin position="58"/>
        <end position="78"/>
    </location>
</feature>
<comment type="caution">
    <text evidence="2">The sequence shown here is derived from an EMBL/GenBank/DDBJ whole genome shotgun (WGS) entry which is preliminary data.</text>
</comment>
<sequence>MAQMCNRRLEADSWNTVLCPKMDERLGDELDKAYSQPIHPISTALKVGVREENCEFVLPPNTRQPAGRPKNRRIPSREEKIRQIKYGRCERLGTHNKKTCQKPI</sequence>
<dbReference type="EMBL" id="JBBPBK010000006">
    <property type="protein sequence ID" value="KAK9283248.1"/>
    <property type="molecule type" value="Genomic_DNA"/>
</dbReference>
<proteinExistence type="predicted"/>
<name>A0AAP0RRI7_LIQFO</name>
<organism evidence="2 3">
    <name type="scientific">Liquidambar formosana</name>
    <name type="common">Formosan gum</name>
    <dbReference type="NCBI Taxonomy" id="63359"/>
    <lineage>
        <taxon>Eukaryota</taxon>
        <taxon>Viridiplantae</taxon>
        <taxon>Streptophyta</taxon>
        <taxon>Embryophyta</taxon>
        <taxon>Tracheophyta</taxon>
        <taxon>Spermatophyta</taxon>
        <taxon>Magnoliopsida</taxon>
        <taxon>eudicotyledons</taxon>
        <taxon>Gunneridae</taxon>
        <taxon>Pentapetalae</taxon>
        <taxon>Saxifragales</taxon>
        <taxon>Altingiaceae</taxon>
        <taxon>Liquidambar</taxon>
    </lineage>
</organism>
<evidence type="ECO:0000313" key="3">
    <source>
        <dbReference type="Proteomes" id="UP001415857"/>
    </source>
</evidence>
<protein>
    <submittedName>
        <fullName evidence="2">Uncharacterized protein</fullName>
    </submittedName>
</protein>
<evidence type="ECO:0000313" key="2">
    <source>
        <dbReference type="EMBL" id="KAK9283248.1"/>
    </source>
</evidence>
<reference evidence="2 3" key="1">
    <citation type="journal article" date="2024" name="Plant J.">
        <title>Genome sequences and population genomics reveal climatic adaptation and genomic divergence between two closely related sweetgum species.</title>
        <authorList>
            <person name="Xu W.Q."/>
            <person name="Ren C.Q."/>
            <person name="Zhang X.Y."/>
            <person name="Comes H.P."/>
            <person name="Liu X.H."/>
            <person name="Li Y.G."/>
            <person name="Kettle C.J."/>
            <person name="Jalonen R."/>
            <person name="Gaisberger H."/>
            <person name="Ma Y.Z."/>
            <person name="Qiu Y.X."/>
        </authorList>
    </citation>
    <scope>NUCLEOTIDE SEQUENCE [LARGE SCALE GENOMIC DNA]</scope>
    <source>
        <strain evidence="2">Hangzhou</strain>
    </source>
</reference>
<gene>
    <name evidence="2" type="ORF">L1049_011484</name>
</gene>